<keyword evidence="4" id="KW-0560">Oxidoreductase</keyword>
<organism evidence="6 7">
    <name type="scientific">Streptomyces marincola</name>
    <dbReference type="NCBI Taxonomy" id="2878388"/>
    <lineage>
        <taxon>Bacteria</taxon>
        <taxon>Bacillati</taxon>
        <taxon>Actinomycetota</taxon>
        <taxon>Actinomycetes</taxon>
        <taxon>Kitasatosporales</taxon>
        <taxon>Streptomycetaceae</taxon>
        <taxon>Streptomyces</taxon>
    </lineage>
</organism>
<reference evidence="6 7" key="1">
    <citation type="submission" date="2017-05" db="EMBL/GenBank/DDBJ databases">
        <title>Complete genome sequence of Streptomyces sp. SCSIO 03032 revealed the diverse biosynthetic pathways for its bioactive secondary metabolites.</title>
        <authorList>
            <person name="Ma L."/>
            <person name="Zhu Y."/>
            <person name="Zhang W."/>
            <person name="Zhang G."/>
            <person name="Tian X."/>
            <person name="Zhang S."/>
            <person name="Zhang C."/>
        </authorList>
    </citation>
    <scope>NUCLEOTIDE SEQUENCE [LARGE SCALE GENOMIC DNA]</scope>
    <source>
        <strain evidence="6 7">SCSIO 03032</strain>
    </source>
</reference>
<dbReference type="AlphaFoldDB" id="A0A1W7CUZ6"/>
<evidence type="ECO:0000313" key="7">
    <source>
        <dbReference type="Proteomes" id="UP000194218"/>
    </source>
</evidence>
<dbReference type="Gene3D" id="3.50.50.100">
    <property type="match status" value="1"/>
</dbReference>
<dbReference type="GO" id="GO:0050660">
    <property type="term" value="F:flavin adenine dinucleotide binding"/>
    <property type="evidence" value="ECO:0007669"/>
    <property type="project" value="TreeGrafter"/>
</dbReference>
<evidence type="ECO:0000256" key="3">
    <source>
        <dbReference type="ARBA" id="ARBA00022827"/>
    </source>
</evidence>
<keyword evidence="7" id="KW-1185">Reference proteome</keyword>
<protein>
    <submittedName>
        <fullName evidence="6">Dehydrogenase</fullName>
    </submittedName>
</protein>
<evidence type="ECO:0000313" key="6">
    <source>
        <dbReference type="EMBL" id="ARQ68499.1"/>
    </source>
</evidence>
<name>A0A1W7CUZ6_9ACTN</name>
<dbReference type="PRINTS" id="PR00368">
    <property type="entry name" value="FADPNR"/>
</dbReference>
<accession>A0A1W7CUZ6</accession>
<evidence type="ECO:0000256" key="4">
    <source>
        <dbReference type="ARBA" id="ARBA00023002"/>
    </source>
</evidence>
<feature type="domain" description="FAD/NAD(P)-binding" evidence="5">
    <location>
        <begin position="1"/>
        <end position="282"/>
    </location>
</feature>
<proteinExistence type="inferred from homology"/>
<evidence type="ECO:0000259" key="5">
    <source>
        <dbReference type="Pfam" id="PF07992"/>
    </source>
</evidence>
<dbReference type="InterPro" id="IPR036188">
    <property type="entry name" value="FAD/NAD-bd_sf"/>
</dbReference>
<keyword evidence="2" id="KW-0285">Flavoprotein</keyword>
<dbReference type="KEGG" id="smao:CAG99_06200"/>
<dbReference type="Pfam" id="PF07992">
    <property type="entry name" value="Pyr_redox_2"/>
    <property type="match status" value="1"/>
</dbReference>
<dbReference type="GO" id="GO:0004174">
    <property type="term" value="F:electron-transferring-flavoprotein dehydrogenase activity"/>
    <property type="evidence" value="ECO:0007669"/>
    <property type="project" value="TreeGrafter"/>
</dbReference>
<dbReference type="GO" id="GO:0005737">
    <property type="term" value="C:cytoplasm"/>
    <property type="evidence" value="ECO:0007669"/>
    <property type="project" value="TreeGrafter"/>
</dbReference>
<dbReference type="InterPro" id="IPR023753">
    <property type="entry name" value="FAD/NAD-binding_dom"/>
</dbReference>
<dbReference type="PRINTS" id="PR00469">
    <property type="entry name" value="PNDRDTASEII"/>
</dbReference>
<dbReference type="SUPFAM" id="SSF51905">
    <property type="entry name" value="FAD/NAD(P)-binding domain"/>
    <property type="match status" value="2"/>
</dbReference>
<dbReference type="OrthoDB" id="9784880at2"/>
<dbReference type="PANTHER" id="PTHR43735:SF3">
    <property type="entry name" value="FERROPTOSIS SUPPRESSOR PROTEIN 1"/>
    <property type="match status" value="1"/>
</dbReference>
<dbReference type="RefSeq" id="WP_086158008.1">
    <property type="nucleotide sequence ID" value="NZ_CP021121.1"/>
</dbReference>
<dbReference type="EMBL" id="CP021121">
    <property type="protein sequence ID" value="ARQ68499.1"/>
    <property type="molecule type" value="Genomic_DNA"/>
</dbReference>
<dbReference type="Proteomes" id="UP000194218">
    <property type="component" value="Chromosome"/>
</dbReference>
<evidence type="ECO:0000256" key="2">
    <source>
        <dbReference type="ARBA" id="ARBA00022630"/>
    </source>
</evidence>
<comment type="similarity">
    <text evidence="1">Belongs to the FAD-dependent oxidoreductase family.</text>
</comment>
<evidence type="ECO:0000256" key="1">
    <source>
        <dbReference type="ARBA" id="ARBA00006442"/>
    </source>
</evidence>
<keyword evidence="3" id="KW-0274">FAD</keyword>
<sequence length="365" mass="37759">MKVVVVGAGYAGTLAANRLAKKVGAAGITVVNPRADFVQRIRLHERVAGATGAAAPLTSMLREGIATRLGAIDKIGDGQATLADGEVLPFDHLVLAVGSTVAPLPGTVPVGTWEGAEEARTALAGLPGGSMVTVVGGGPTGIETAAEIAYGRPELRVRLVGETIAASLSERARQRVRLGLRRLGVEVVEDRVERIEPGAGEGGGDLVRLRSGGPFVSHLTVWGVIGSVPDLAARSGLEVDAGGRAVVDRHLRSVTDPRILAVGDCAAVPGSRASCATAMPQGAHAGDTLARVIQGREPAAFSMGYVGQALSLGRRDGVVQASRRDDTVRDFHLAGRAAAVLKERVCRFTVYGARTATYTWLRGPK</sequence>
<gene>
    <name evidence="6" type="ORF">CAG99_06200</name>
</gene>
<dbReference type="PANTHER" id="PTHR43735">
    <property type="entry name" value="APOPTOSIS-INDUCING FACTOR 1"/>
    <property type="match status" value="1"/>
</dbReference>